<evidence type="ECO:0000259" key="1">
    <source>
        <dbReference type="Pfam" id="PF01370"/>
    </source>
</evidence>
<organism evidence="3 4">
    <name type="scientific">Microbacterium awajiense</name>
    <dbReference type="NCBI Taxonomy" id="415214"/>
    <lineage>
        <taxon>Bacteria</taxon>
        <taxon>Bacillati</taxon>
        <taxon>Actinomycetota</taxon>
        <taxon>Actinomycetes</taxon>
        <taxon>Micrococcales</taxon>
        <taxon>Microbacteriaceae</taxon>
        <taxon>Microbacterium</taxon>
    </lineage>
</organism>
<dbReference type="Proteomes" id="UP001501697">
    <property type="component" value="Unassembled WGS sequence"/>
</dbReference>
<dbReference type="EMBL" id="BAAAYU010000005">
    <property type="protein sequence ID" value="GAA3632659.1"/>
    <property type="molecule type" value="Genomic_DNA"/>
</dbReference>
<evidence type="ECO:0000259" key="2">
    <source>
        <dbReference type="Pfam" id="PF08338"/>
    </source>
</evidence>
<comment type="caution">
    <text evidence="3">The sequence shown here is derived from an EMBL/GenBank/DDBJ whole genome shotgun (WGS) entry which is preliminary data.</text>
</comment>
<protein>
    <submittedName>
        <fullName evidence="3">TIGR01777 family oxidoreductase</fullName>
    </submittedName>
</protein>
<accession>A0ABP7AI45</accession>
<dbReference type="PANTHER" id="PTHR11092">
    <property type="entry name" value="SUGAR NUCLEOTIDE EPIMERASE RELATED"/>
    <property type="match status" value="1"/>
</dbReference>
<dbReference type="SUPFAM" id="SSF51735">
    <property type="entry name" value="NAD(P)-binding Rossmann-fold domains"/>
    <property type="match status" value="1"/>
</dbReference>
<dbReference type="Gene3D" id="3.40.50.720">
    <property type="entry name" value="NAD(P)-binding Rossmann-like Domain"/>
    <property type="match status" value="1"/>
</dbReference>
<evidence type="ECO:0000313" key="3">
    <source>
        <dbReference type="EMBL" id="GAA3632659.1"/>
    </source>
</evidence>
<dbReference type="PANTHER" id="PTHR11092:SF0">
    <property type="entry name" value="EPIMERASE FAMILY PROTEIN SDR39U1"/>
    <property type="match status" value="1"/>
</dbReference>
<dbReference type="InterPro" id="IPR036291">
    <property type="entry name" value="NAD(P)-bd_dom_sf"/>
</dbReference>
<dbReference type="InterPro" id="IPR013549">
    <property type="entry name" value="DUF1731"/>
</dbReference>
<dbReference type="Pfam" id="PF01370">
    <property type="entry name" value="Epimerase"/>
    <property type="match status" value="1"/>
</dbReference>
<dbReference type="RefSeq" id="WP_344737319.1">
    <property type="nucleotide sequence ID" value="NZ_BAAAYU010000005.1"/>
</dbReference>
<sequence>MPPSPRRVAVIAGASGFVGRAVADAFRTDGYDLQLVGRSGPTTWDDPAALARAVDGADVVVNLAGTSVNCRYTDRNRDEILDSRVRTTRALHRAIAGAQHPPRVWLNASTATIYRHATDRPQTESTGERGEGFSVDVATAWERELFAGELPGTRRVALRMAIVIGDGPATRMLLTLARLGLAGSQHDGWAPPHRRYRGIGEHPTGPDRAPWYRTRGGQKVSWIDLDDAVRAIRFLRDDDQLAGPVNLASPHPTDNRTLMRTLRRVVGAPIGLPSARWMLEPAMWLLRTEPELVLKSRWVMPERLTDAGFAFSHPDLEGALRGAVDAHAVGADRTERTPHHAEAA</sequence>
<feature type="domain" description="NAD-dependent epimerase/dehydratase" evidence="1">
    <location>
        <begin position="10"/>
        <end position="238"/>
    </location>
</feature>
<dbReference type="InterPro" id="IPR001509">
    <property type="entry name" value="Epimerase_deHydtase"/>
</dbReference>
<dbReference type="Pfam" id="PF08338">
    <property type="entry name" value="DUF1731"/>
    <property type="match status" value="1"/>
</dbReference>
<feature type="domain" description="DUF1731" evidence="2">
    <location>
        <begin position="285"/>
        <end position="321"/>
    </location>
</feature>
<gene>
    <name evidence="3" type="ORF">GCM10022200_14490</name>
</gene>
<reference evidence="4" key="1">
    <citation type="journal article" date="2019" name="Int. J. Syst. Evol. Microbiol.">
        <title>The Global Catalogue of Microorganisms (GCM) 10K type strain sequencing project: providing services to taxonomists for standard genome sequencing and annotation.</title>
        <authorList>
            <consortium name="The Broad Institute Genomics Platform"/>
            <consortium name="The Broad Institute Genome Sequencing Center for Infectious Disease"/>
            <person name="Wu L."/>
            <person name="Ma J."/>
        </authorList>
    </citation>
    <scope>NUCLEOTIDE SEQUENCE [LARGE SCALE GENOMIC DNA]</scope>
    <source>
        <strain evidence="4">JCM 16544</strain>
    </source>
</reference>
<keyword evidence="4" id="KW-1185">Reference proteome</keyword>
<proteinExistence type="predicted"/>
<name>A0ABP7AI45_9MICO</name>
<evidence type="ECO:0000313" key="4">
    <source>
        <dbReference type="Proteomes" id="UP001501697"/>
    </source>
</evidence>